<evidence type="ECO:0000313" key="2">
    <source>
        <dbReference type="Proteomes" id="UP001431783"/>
    </source>
</evidence>
<comment type="caution">
    <text evidence="1">The sequence shown here is derived from an EMBL/GenBank/DDBJ whole genome shotgun (WGS) entry which is preliminary data.</text>
</comment>
<protein>
    <submittedName>
        <fullName evidence="1">Uncharacterized protein</fullName>
    </submittedName>
</protein>
<dbReference type="AlphaFoldDB" id="A0AAW1US08"/>
<organism evidence="1 2">
    <name type="scientific">Henosepilachna vigintioctopunctata</name>
    <dbReference type="NCBI Taxonomy" id="420089"/>
    <lineage>
        <taxon>Eukaryota</taxon>
        <taxon>Metazoa</taxon>
        <taxon>Ecdysozoa</taxon>
        <taxon>Arthropoda</taxon>
        <taxon>Hexapoda</taxon>
        <taxon>Insecta</taxon>
        <taxon>Pterygota</taxon>
        <taxon>Neoptera</taxon>
        <taxon>Endopterygota</taxon>
        <taxon>Coleoptera</taxon>
        <taxon>Polyphaga</taxon>
        <taxon>Cucujiformia</taxon>
        <taxon>Coccinelloidea</taxon>
        <taxon>Coccinellidae</taxon>
        <taxon>Epilachninae</taxon>
        <taxon>Epilachnini</taxon>
        <taxon>Henosepilachna</taxon>
    </lineage>
</organism>
<keyword evidence="2" id="KW-1185">Reference proteome</keyword>
<evidence type="ECO:0000313" key="1">
    <source>
        <dbReference type="EMBL" id="KAK9885919.1"/>
    </source>
</evidence>
<dbReference type="Proteomes" id="UP001431783">
    <property type="component" value="Unassembled WGS sequence"/>
</dbReference>
<gene>
    <name evidence="1" type="ORF">WA026_013795</name>
</gene>
<accession>A0AAW1US08</accession>
<reference evidence="1 2" key="1">
    <citation type="submission" date="2023-03" db="EMBL/GenBank/DDBJ databases">
        <title>Genome insight into feeding habits of ladybird beetles.</title>
        <authorList>
            <person name="Li H.-S."/>
            <person name="Huang Y.-H."/>
            <person name="Pang H."/>
        </authorList>
    </citation>
    <scope>NUCLEOTIDE SEQUENCE [LARGE SCALE GENOMIC DNA]</scope>
    <source>
        <strain evidence="1">SYSU_2023b</strain>
        <tissue evidence="1">Whole body</tissue>
    </source>
</reference>
<dbReference type="EMBL" id="JARQZJ010000097">
    <property type="protein sequence ID" value="KAK9885919.1"/>
    <property type="molecule type" value="Genomic_DNA"/>
</dbReference>
<sequence>MPVQGSAAQSATQSHFTRCKRARFGWRSRVRWLCGGVSKGQGSKERIEHVRGHRCLVPAAELPWARVLESGSGRHHGSSGQKSRHNC</sequence>
<proteinExistence type="predicted"/>
<name>A0AAW1US08_9CUCU</name>